<feature type="compositionally biased region" description="Basic and acidic residues" evidence="1">
    <location>
        <begin position="1"/>
        <end position="15"/>
    </location>
</feature>
<feature type="region of interest" description="Disordered" evidence="1">
    <location>
        <begin position="1"/>
        <end position="46"/>
    </location>
</feature>
<comment type="caution">
    <text evidence="2">The sequence shown here is derived from an EMBL/GenBank/DDBJ whole genome shotgun (WGS) entry which is preliminary data.</text>
</comment>
<evidence type="ECO:0000313" key="2">
    <source>
        <dbReference type="EMBL" id="RRT62253.1"/>
    </source>
</evidence>
<gene>
    <name evidence="2" type="ORF">B296_00043527</name>
</gene>
<name>A0A426ZE75_ENSVE</name>
<proteinExistence type="predicted"/>
<evidence type="ECO:0000313" key="3">
    <source>
        <dbReference type="Proteomes" id="UP000287651"/>
    </source>
</evidence>
<feature type="compositionally biased region" description="Polar residues" evidence="1">
    <location>
        <begin position="98"/>
        <end position="109"/>
    </location>
</feature>
<evidence type="ECO:0000256" key="1">
    <source>
        <dbReference type="SAM" id="MobiDB-lite"/>
    </source>
</evidence>
<protein>
    <submittedName>
        <fullName evidence="2">Uncharacterized protein</fullName>
    </submittedName>
</protein>
<dbReference type="AlphaFoldDB" id="A0A426ZE75"/>
<reference evidence="2 3" key="1">
    <citation type="journal article" date="2014" name="Agronomy (Basel)">
        <title>A Draft Genome Sequence for Ensete ventricosum, the Drought-Tolerant Tree Against Hunger.</title>
        <authorList>
            <person name="Harrison J."/>
            <person name="Moore K.A."/>
            <person name="Paszkiewicz K."/>
            <person name="Jones T."/>
            <person name="Grant M."/>
            <person name="Ambacheew D."/>
            <person name="Muzemil S."/>
            <person name="Studholme D.J."/>
        </authorList>
    </citation>
    <scope>NUCLEOTIDE SEQUENCE [LARGE SCALE GENOMIC DNA]</scope>
</reference>
<feature type="region of interest" description="Disordered" evidence="1">
    <location>
        <begin position="80"/>
        <end position="150"/>
    </location>
</feature>
<feature type="compositionally biased region" description="Basic and acidic residues" evidence="1">
    <location>
        <begin position="110"/>
        <end position="121"/>
    </location>
</feature>
<organism evidence="2 3">
    <name type="scientific">Ensete ventricosum</name>
    <name type="common">Abyssinian banana</name>
    <name type="synonym">Musa ensete</name>
    <dbReference type="NCBI Taxonomy" id="4639"/>
    <lineage>
        <taxon>Eukaryota</taxon>
        <taxon>Viridiplantae</taxon>
        <taxon>Streptophyta</taxon>
        <taxon>Embryophyta</taxon>
        <taxon>Tracheophyta</taxon>
        <taxon>Spermatophyta</taxon>
        <taxon>Magnoliopsida</taxon>
        <taxon>Liliopsida</taxon>
        <taxon>Zingiberales</taxon>
        <taxon>Musaceae</taxon>
        <taxon>Ensete</taxon>
    </lineage>
</organism>
<dbReference type="EMBL" id="AMZH03007061">
    <property type="protein sequence ID" value="RRT62253.1"/>
    <property type="molecule type" value="Genomic_DNA"/>
</dbReference>
<accession>A0A426ZE75</accession>
<feature type="compositionally biased region" description="Low complexity" evidence="1">
    <location>
        <begin position="122"/>
        <end position="150"/>
    </location>
</feature>
<sequence length="150" mass="15773">MSQERSAPDNLRKDVPSATQPTLGGAPQPPLPLPLFGDGNLPSHASGRYWRLFNDPRLMPPPLKLGVLAIAPEAFQPHAAPIAPTGATSLTEGRPLATQPTDNLHQLSPKSDRAPSGDIARHPTSTPSASTHSPLDPDTLSSDSTDSLRA</sequence>
<dbReference type="Proteomes" id="UP000287651">
    <property type="component" value="Unassembled WGS sequence"/>
</dbReference>